<dbReference type="InterPro" id="IPR037883">
    <property type="entry name" value="Knr4/Smi1-like_sf"/>
</dbReference>
<dbReference type="RefSeq" id="WP_013483426.1">
    <property type="nucleotide sequence ID" value="NC_014824.1"/>
</dbReference>
<dbReference type="Proteomes" id="UP000006919">
    <property type="component" value="Plasmid pRUMAL01"/>
</dbReference>
<dbReference type="eggNOG" id="ENOG50303W9">
    <property type="taxonomic scope" value="Bacteria"/>
</dbReference>
<dbReference type="EMBL" id="CP002404">
    <property type="protein sequence ID" value="ADU23876.1"/>
    <property type="molecule type" value="Genomic_DNA"/>
</dbReference>
<dbReference type="KEGG" id="ral:Rumal_3423"/>
<protein>
    <submittedName>
        <fullName evidence="1">Cell wall assembly/cell proliferation coordinating protein, KNR4-like protein</fullName>
    </submittedName>
</protein>
<name>E6UJN0_RUMA7</name>
<reference evidence="2" key="1">
    <citation type="journal article" date="2011" name="J. Bacteriol.">
        <title>Complete genome of the cellulolytic ruminal bacterium Ruminococcus albus 7.</title>
        <authorList>
            <person name="Suen G."/>
            <person name="Stevenson D.M."/>
            <person name="Bruce D.C."/>
            <person name="Chertkov O."/>
            <person name="Copeland A."/>
            <person name="Cheng J.F."/>
            <person name="Detter C."/>
            <person name="Detter J.C."/>
            <person name="Goodwin L.A."/>
            <person name="Han C.S."/>
            <person name="Hauser L.J."/>
            <person name="Ivanova N.N."/>
            <person name="Kyrpides N.C."/>
            <person name="Land M.L."/>
            <person name="Lapidus A."/>
            <person name="Lucas S."/>
            <person name="Ovchinnikova G."/>
            <person name="Pitluck S."/>
            <person name="Tapia R."/>
            <person name="Woyke T."/>
            <person name="Boyum J."/>
            <person name="Mead D."/>
            <person name="Weimer P.J."/>
        </authorList>
    </citation>
    <scope>NUCLEOTIDE SEQUENCE [LARGE SCALE GENOMIC DNA]</scope>
    <source>
        <strain evidence="2">ATCC 27210 / DSM 20455 / JCM 14654 / NCDO 2250 / 7</strain>
        <plasmid evidence="2">pRUMAL01</plasmid>
    </source>
</reference>
<accession>E6UJN0</accession>
<evidence type="ECO:0000313" key="2">
    <source>
        <dbReference type="Proteomes" id="UP000006919"/>
    </source>
</evidence>
<dbReference type="OrthoDB" id="7875953at2"/>
<sequence length="129" mass="14782">MSIIFDKVKERQDFYFEGTVSMEKIKNAEDKLGLQFADDYKEYVAHYGTISFNGHELTGISCDRNLDVVAVTEKQWNKNLIEEHLLYVIEEAHIDGIVIWQSPSGEIFQTSPNAEAKKICNSLAEYICI</sequence>
<evidence type="ECO:0000313" key="1">
    <source>
        <dbReference type="EMBL" id="ADU23876.1"/>
    </source>
</evidence>
<gene>
    <name evidence="1" type="ordered locus">Rumal_3423</name>
</gene>
<organism evidence="1 2">
    <name type="scientific">Ruminococcus albus (strain ATCC 27210 / DSM 20455 / JCM 14654 / NCDO 2250 / 7)</name>
    <dbReference type="NCBI Taxonomy" id="697329"/>
    <lineage>
        <taxon>Bacteria</taxon>
        <taxon>Bacillati</taxon>
        <taxon>Bacillota</taxon>
        <taxon>Clostridia</taxon>
        <taxon>Eubacteriales</taxon>
        <taxon>Oscillospiraceae</taxon>
        <taxon>Ruminococcus</taxon>
    </lineage>
</organism>
<proteinExistence type="predicted"/>
<keyword evidence="1" id="KW-0614">Plasmid</keyword>
<dbReference type="AlphaFoldDB" id="E6UJN0"/>
<dbReference type="Pfam" id="PF14567">
    <property type="entry name" value="SUKH_5"/>
    <property type="match status" value="1"/>
</dbReference>
<dbReference type="HOGENOM" id="CLU_156627_0_0_9"/>
<dbReference type="Gene3D" id="3.40.1580.10">
    <property type="entry name" value="SMI1/KNR4-like"/>
    <property type="match status" value="1"/>
</dbReference>
<geneLocation type="plasmid" evidence="1 2">
    <name>pRUMAL01</name>
</geneLocation>
<dbReference type="SUPFAM" id="SSF160631">
    <property type="entry name" value="SMI1/KNR4-like"/>
    <property type="match status" value="1"/>
</dbReference>